<dbReference type="KEGG" id="pki:111860179"/>
<name>A0A3B3S7N8_9TELE</name>
<reference evidence="10" key="1">
    <citation type="submission" date="2025-05" db="UniProtKB">
        <authorList>
            <consortium name="Ensembl"/>
        </authorList>
    </citation>
    <scope>IDENTIFICATION</scope>
</reference>
<dbReference type="SUPFAM" id="SSF57501">
    <property type="entry name" value="Cystine-knot cytokines"/>
    <property type="match status" value="1"/>
</dbReference>
<evidence type="ECO:0000259" key="9">
    <source>
        <dbReference type="PROSITE" id="PS51362"/>
    </source>
</evidence>
<organism evidence="10 11">
    <name type="scientific">Paramormyrops kingsleyae</name>
    <dbReference type="NCBI Taxonomy" id="1676925"/>
    <lineage>
        <taxon>Eukaryota</taxon>
        <taxon>Metazoa</taxon>
        <taxon>Chordata</taxon>
        <taxon>Craniata</taxon>
        <taxon>Vertebrata</taxon>
        <taxon>Euteleostomi</taxon>
        <taxon>Actinopterygii</taxon>
        <taxon>Neopterygii</taxon>
        <taxon>Teleostei</taxon>
        <taxon>Osteoglossocephala</taxon>
        <taxon>Osteoglossomorpha</taxon>
        <taxon>Osteoglossiformes</taxon>
        <taxon>Mormyridae</taxon>
        <taxon>Paramormyrops</taxon>
    </lineage>
</organism>
<dbReference type="PANTHER" id="PTHR12173:SF3">
    <property type="entry name" value="NEURTURIN"/>
    <property type="match status" value="1"/>
</dbReference>
<keyword evidence="3" id="KW-0964">Secreted</keyword>
<dbReference type="GeneTree" id="ENSGT00950000182993"/>
<dbReference type="RefSeq" id="XP_023699387.1">
    <property type="nucleotide sequence ID" value="XM_023843619.2"/>
</dbReference>
<evidence type="ECO:0000256" key="4">
    <source>
        <dbReference type="ARBA" id="ARBA00022729"/>
    </source>
</evidence>
<dbReference type="AlphaFoldDB" id="A0A3B3S7N8"/>
<evidence type="ECO:0000256" key="6">
    <source>
        <dbReference type="ARBA" id="ARBA00023157"/>
    </source>
</evidence>
<feature type="domain" description="TGF-beta family profile" evidence="9">
    <location>
        <begin position="102"/>
        <end position="223"/>
    </location>
</feature>
<dbReference type="GO" id="GO:0005576">
    <property type="term" value="C:extracellular region"/>
    <property type="evidence" value="ECO:0007669"/>
    <property type="project" value="UniProtKB-SubCell"/>
</dbReference>
<dbReference type="InterPro" id="IPR001839">
    <property type="entry name" value="TGF-b_C"/>
</dbReference>
<keyword evidence="11" id="KW-1185">Reference proteome</keyword>
<proteinExistence type="inferred from homology"/>
<evidence type="ECO:0000256" key="7">
    <source>
        <dbReference type="RuleBase" id="RU000354"/>
    </source>
</evidence>
<evidence type="ECO:0000256" key="2">
    <source>
        <dbReference type="ARBA" id="ARBA00009832"/>
    </source>
</evidence>
<dbReference type="PANTHER" id="PTHR12173">
    <property type="entry name" value="GDNF SUBFAMILY OF TGF-BETA FAMILY"/>
    <property type="match status" value="1"/>
</dbReference>
<dbReference type="GO" id="GO:0008083">
    <property type="term" value="F:growth factor activity"/>
    <property type="evidence" value="ECO:0007669"/>
    <property type="project" value="UniProtKB-KW"/>
</dbReference>
<dbReference type="RefSeq" id="XP_023699388.1">
    <property type="nucleotide sequence ID" value="XM_023843620.2"/>
</dbReference>
<dbReference type="CDD" id="cd19383">
    <property type="entry name" value="TGF_beta_Neurturin"/>
    <property type="match status" value="1"/>
</dbReference>
<sequence>MKLWTCATATLIFCAAALFLFLTRAWLHLELRPPRSVTLGPSSPQSSSSSSSGSSPPMMDKHSRTRRSTDTFSSLLKEFIHLLQSFTEGELKQIIGTFVERRARRDLLGPGKNRRSKRAKGRVKGCSLRHVDVTVSDLGLGYVSDETLRFKYCSGGCSAHRRNYDITLKHIKNAGLLKAANSGKARYKPCCRPTDYDDDISFLDNNNKYHTIHNVSASQCSCV</sequence>
<dbReference type="GO" id="GO:0030116">
    <property type="term" value="F:glial cell-derived neurotrophic factor receptor binding"/>
    <property type="evidence" value="ECO:0007669"/>
    <property type="project" value="InterPro"/>
</dbReference>
<dbReference type="Pfam" id="PF00019">
    <property type="entry name" value="TGF_beta"/>
    <property type="match status" value="1"/>
</dbReference>
<accession>A0A3B3S7N8</accession>
<comment type="subcellular location">
    <subcellularLocation>
        <location evidence="1">Secreted</location>
    </subcellularLocation>
</comment>
<evidence type="ECO:0000313" key="10">
    <source>
        <dbReference type="Ensembl" id="ENSPKIP00000026799.1"/>
    </source>
</evidence>
<dbReference type="GeneID" id="111860179"/>
<feature type="region of interest" description="Disordered" evidence="8">
    <location>
        <begin position="37"/>
        <end position="67"/>
    </location>
</feature>
<keyword evidence="6" id="KW-1015">Disulfide bond</keyword>
<dbReference type="GO" id="GO:0048731">
    <property type="term" value="P:system development"/>
    <property type="evidence" value="ECO:0007669"/>
    <property type="project" value="UniProtKB-ARBA"/>
</dbReference>
<dbReference type="GO" id="GO:0030971">
    <property type="term" value="F:receptor tyrosine kinase binding"/>
    <property type="evidence" value="ECO:0007669"/>
    <property type="project" value="InterPro"/>
</dbReference>
<evidence type="ECO:0000256" key="3">
    <source>
        <dbReference type="ARBA" id="ARBA00022525"/>
    </source>
</evidence>
<evidence type="ECO:0000256" key="5">
    <source>
        <dbReference type="ARBA" id="ARBA00023030"/>
    </source>
</evidence>
<evidence type="ECO:0000256" key="1">
    <source>
        <dbReference type="ARBA" id="ARBA00004613"/>
    </source>
</evidence>
<feature type="compositionally biased region" description="Low complexity" evidence="8">
    <location>
        <begin position="40"/>
        <end position="57"/>
    </location>
</feature>
<keyword evidence="4" id="KW-0732">Signal</keyword>
<dbReference type="PROSITE" id="PS51362">
    <property type="entry name" value="TGF_BETA_2"/>
    <property type="match status" value="1"/>
</dbReference>
<dbReference type="Proteomes" id="UP000261540">
    <property type="component" value="Unplaced"/>
</dbReference>
<dbReference type="Gene3D" id="2.10.90.10">
    <property type="entry name" value="Cystine-knot cytokines"/>
    <property type="match status" value="1"/>
</dbReference>
<dbReference type="OrthoDB" id="9936891at2759"/>
<dbReference type="Ensembl" id="ENSPKIT00000007552.1">
    <property type="protein sequence ID" value="ENSPKIP00000026792.1"/>
    <property type="gene ID" value="ENSPKIG00000009134.1"/>
</dbReference>
<protein>
    <submittedName>
        <fullName evidence="10">Neurturin-like</fullName>
    </submittedName>
</protein>
<dbReference type="Ensembl" id="ENSPKIT00000007559.1">
    <property type="protein sequence ID" value="ENSPKIP00000026799.1"/>
    <property type="gene ID" value="ENSPKIG00000009134.1"/>
</dbReference>
<dbReference type="InterPro" id="IPR043401">
    <property type="entry name" value="GDNF_fam"/>
</dbReference>
<evidence type="ECO:0000256" key="8">
    <source>
        <dbReference type="SAM" id="MobiDB-lite"/>
    </source>
</evidence>
<evidence type="ECO:0000313" key="11">
    <source>
        <dbReference type="Proteomes" id="UP000261540"/>
    </source>
</evidence>
<keyword evidence="5 7" id="KW-0339">Growth factor</keyword>
<dbReference type="STRING" id="1676925.ENSPKIP00000026792"/>
<dbReference type="InterPro" id="IPR029034">
    <property type="entry name" value="Cystine-knot_cytokine"/>
</dbReference>
<comment type="similarity">
    <text evidence="2">Belongs to the TGF-beta family. GDNF subfamily.</text>
</comment>